<organism evidence="1 2">
    <name type="scientific">Rhizobium leguminosarum</name>
    <dbReference type="NCBI Taxonomy" id="384"/>
    <lineage>
        <taxon>Bacteria</taxon>
        <taxon>Pseudomonadati</taxon>
        <taxon>Pseudomonadota</taxon>
        <taxon>Alphaproteobacteria</taxon>
        <taxon>Hyphomicrobiales</taxon>
        <taxon>Rhizobiaceae</taxon>
        <taxon>Rhizobium/Agrobacterium group</taxon>
        <taxon>Rhizobium</taxon>
    </lineage>
</organism>
<dbReference type="InterPro" id="IPR018511">
    <property type="entry name" value="Hemolysin-typ_Ca-bd_CS"/>
</dbReference>
<dbReference type="EMBL" id="SIPC01000012">
    <property type="protein sequence ID" value="TAX63823.1"/>
    <property type="molecule type" value="Genomic_DNA"/>
</dbReference>
<dbReference type="Gene3D" id="2.150.10.10">
    <property type="entry name" value="Serralysin-like metalloprotease, C-terminal"/>
    <property type="match status" value="1"/>
</dbReference>
<dbReference type="PROSITE" id="PS00330">
    <property type="entry name" value="HEMOLYSIN_CALCIUM"/>
    <property type="match status" value="1"/>
</dbReference>
<protein>
    <submittedName>
        <fullName evidence="1">Calcium-binding protein</fullName>
    </submittedName>
</protein>
<dbReference type="Proteomes" id="UP000293652">
    <property type="component" value="Unassembled WGS sequence"/>
</dbReference>
<dbReference type="RefSeq" id="WP_130679634.1">
    <property type="nucleotide sequence ID" value="NZ_SIPA01000007.1"/>
</dbReference>
<dbReference type="InterPro" id="IPR011049">
    <property type="entry name" value="Serralysin-like_metalloprot_C"/>
</dbReference>
<evidence type="ECO:0000313" key="1">
    <source>
        <dbReference type="EMBL" id="TAX63823.1"/>
    </source>
</evidence>
<dbReference type="SUPFAM" id="SSF51120">
    <property type="entry name" value="beta-Roll"/>
    <property type="match status" value="1"/>
</dbReference>
<proteinExistence type="predicted"/>
<sequence length="466" mass="51661">MALDDVLSRLVITNSDDVQTIRDTVTYWYTYSSTARDILDFIVSQNKTLEFTPGERTKADPGDFKVYYNTGEFDEKYYIASDGTFSAYTLQKGLMHEMIHAVLGTGDGVLLANGEFKGTPSNLTTQHYDYVGDTVPIENAIYVDVYGAQTKDRASYYSTLYKYELEQQLDTDLQHSLTDGHHVGLVLEDQLPYNHPGANAIDTSDRTDDVLLMGMTGADQIRAGSGNDYLYGGTLDDTLIGGTGTDKLHGNADNDILVGGNWSQPSSLETLDLTADHREWNDHVGDILAGGKGNDTYLISADESETWDWAYLSEFTDQKAHELLSRIDTIDESKGDGVGSIKLQLYHEYWDPGEQFQVINVGGSFDYGYSDPDSGAAFYYGTGAQVALFNVTENGDAVPYLFVLTGYPASPVVAIKDFYQGDLGINLEDYDRTRPPEEQDDNLVQDYGTPIHDQQLANHSEMSWLV</sequence>
<reference evidence="1 2" key="1">
    <citation type="submission" date="2019-02" db="EMBL/GenBank/DDBJ databases">
        <title>The genomic architecture of introgression among sibling species of bacteria.</title>
        <authorList>
            <person name="Cavassim M.I.A."/>
            <person name="Moeskjaer S."/>
            <person name="Moslemi C."/>
            <person name="Fields B."/>
            <person name="Bachmann A."/>
            <person name="Vilhjalmsson B."/>
            <person name="Schierup M.H."/>
            <person name="Young J.P.W."/>
            <person name="Andersen S.U."/>
        </authorList>
    </citation>
    <scope>NUCLEOTIDE SEQUENCE [LARGE SCALE GENOMIC DNA]</scope>
    <source>
        <strain evidence="1 2">SM145A</strain>
    </source>
</reference>
<dbReference type="Pfam" id="PF00353">
    <property type="entry name" value="HemolysinCabind"/>
    <property type="match status" value="2"/>
</dbReference>
<name>A0A4Q8XNE1_RHILE</name>
<dbReference type="GO" id="GO:0005509">
    <property type="term" value="F:calcium ion binding"/>
    <property type="evidence" value="ECO:0007669"/>
    <property type="project" value="InterPro"/>
</dbReference>
<dbReference type="InterPro" id="IPR001343">
    <property type="entry name" value="Hemolysn_Ca-bd"/>
</dbReference>
<evidence type="ECO:0000313" key="2">
    <source>
        <dbReference type="Proteomes" id="UP000293652"/>
    </source>
</evidence>
<gene>
    <name evidence="1" type="ORF">ELI03_35975</name>
</gene>
<dbReference type="PRINTS" id="PR00313">
    <property type="entry name" value="CABNDNGRPT"/>
</dbReference>
<comment type="caution">
    <text evidence="1">The sequence shown here is derived from an EMBL/GenBank/DDBJ whole genome shotgun (WGS) entry which is preliminary data.</text>
</comment>
<dbReference type="AlphaFoldDB" id="A0A4Q8XNE1"/>
<accession>A0A4Q8XNE1</accession>